<organism evidence="4 5">
    <name type="scientific">Treponema succinifaciens (strain ATCC 33096 / DSM 2489 / 6091)</name>
    <dbReference type="NCBI Taxonomy" id="869209"/>
    <lineage>
        <taxon>Bacteria</taxon>
        <taxon>Pseudomonadati</taxon>
        <taxon>Spirochaetota</taxon>
        <taxon>Spirochaetia</taxon>
        <taxon>Spirochaetales</taxon>
        <taxon>Treponemataceae</taxon>
        <taxon>Treponema</taxon>
    </lineage>
</organism>
<sequence>MSLKQKITIAIISLAFATPNLFASGYSVFDVSGWLTALDQLYQQYDMVINSITTIENQYMQIQHAVERAKSIDWDNIRFDGDFDLRNDIKDANRRVNKLLNQARIIKNTITTPSIDCGYGRYSLADLCGMNGSDNNFFSAVGTMERYMSDSMSSTIKNIENGLTEKQRISIWRKYGISPKNYLFVQQSVAQVKNAASKVLAKATDEAIELNREEKVARSNAVIEAAYSQTDSDGNMTDSAANEANLYLSQQTVDGLLSIEESVNDLASLEASRLIAQENEKQAEADQMAAEQQRQESFDSKVPDSFRK</sequence>
<proteinExistence type="predicted"/>
<feature type="region of interest" description="Disordered" evidence="2">
    <location>
        <begin position="278"/>
        <end position="308"/>
    </location>
</feature>
<name>F2NYQ9_TRES6</name>
<evidence type="ECO:0008006" key="6">
    <source>
        <dbReference type="Google" id="ProtNLM"/>
    </source>
</evidence>
<dbReference type="eggNOG" id="ENOG5031YNI">
    <property type="taxonomic scope" value="Bacteria"/>
</dbReference>
<dbReference type="EMBL" id="CP002632">
    <property type="protein sequence ID" value="AEB15558.1"/>
    <property type="molecule type" value="Genomic_DNA"/>
</dbReference>
<dbReference type="AlphaFoldDB" id="F2NYQ9"/>
<keyword evidence="4" id="KW-0614">Plasmid</keyword>
<dbReference type="OrthoDB" id="9821767at2"/>
<dbReference type="RefSeq" id="WP_013702802.1">
    <property type="nucleotide sequence ID" value="NC_015386.1"/>
</dbReference>
<feature type="coiled-coil region" evidence="1">
    <location>
        <begin position="193"/>
        <end position="220"/>
    </location>
</feature>
<keyword evidence="3" id="KW-0732">Signal</keyword>
<evidence type="ECO:0000313" key="5">
    <source>
        <dbReference type="Proteomes" id="UP000006852"/>
    </source>
</evidence>
<reference evidence="5" key="1">
    <citation type="submission" date="2011-04" db="EMBL/GenBank/DDBJ databases">
        <title>The complete genome of plasmid of Treponema succinifaciens DSM 2489.</title>
        <authorList>
            <person name="Lucas S."/>
            <person name="Copeland A."/>
            <person name="Lapidus A."/>
            <person name="Bruce D."/>
            <person name="Goodwin L."/>
            <person name="Pitluck S."/>
            <person name="Peters L."/>
            <person name="Kyrpides N."/>
            <person name="Mavromatis K."/>
            <person name="Ivanova N."/>
            <person name="Ovchinnikova G."/>
            <person name="Teshima H."/>
            <person name="Detter J.C."/>
            <person name="Tapia R."/>
            <person name="Han C."/>
            <person name="Land M."/>
            <person name="Hauser L."/>
            <person name="Markowitz V."/>
            <person name="Cheng J.-F."/>
            <person name="Hugenholtz P."/>
            <person name="Woyke T."/>
            <person name="Wu D."/>
            <person name="Gronow S."/>
            <person name="Wellnitz S."/>
            <person name="Brambilla E."/>
            <person name="Klenk H.-P."/>
            <person name="Eisen J.A."/>
        </authorList>
    </citation>
    <scope>NUCLEOTIDE SEQUENCE [LARGE SCALE GENOMIC DNA]</scope>
    <source>
        <strain evidence="5">ATCC 33096 / DSM 2489 / 6091</strain>
        <plasmid evidence="5">Plasmid pTRESU01</plasmid>
    </source>
</reference>
<evidence type="ECO:0000256" key="2">
    <source>
        <dbReference type="SAM" id="MobiDB-lite"/>
    </source>
</evidence>
<evidence type="ECO:0000256" key="3">
    <source>
        <dbReference type="SAM" id="SignalP"/>
    </source>
</evidence>
<gene>
    <name evidence="4" type="ordered locus">Tresu_2702</name>
</gene>
<feature type="compositionally biased region" description="Basic and acidic residues" evidence="2">
    <location>
        <begin position="293"/>
        <end position="308"/>
    </location>
</feature>
<dbReference type="KEGG" id="tsu:Tresu_2702"/>
<protein>
    <recommendedName>
        <fullName evidence="6">P-type conjugative transfer protein TrbJ</fullName>
    </recommendedName>
</protein>
<keyword evidence="5" id="KW-1185">Reference proteome</keyword>
<dbReference type="HOGENOM" id="CLU_902966_0_0_12"/>
<geneLocation type="plasmid" evidence="4 5">
    <name>pTRESU01</name>
</geneLocation>
<evidence type="ECO:0000313" key="4">
    <source>
        <dbReference type="EMBL" id="AEB15558.1"/>
    </source>
</evidence>
<feature type="chain" id="PRO_5003284193" description="P-type conjugative transfer protein TrbJ" evidence="3">
    <location>
        <begin position="24"/>
        <end position="308"/>
    </location>
</feature>
<keyword evidence="1" id="KW-0175">Coiled coil</keyword>
<dbReference type="GeneID" id="302999789"/>
<evidence type="ECO:0000256" key="1">
    <source>
        <dbReference type="SAM" id="Coils"/>
    </source>
</evidence>
<feature type="signal peptide" evidence="3">
    <location>
        <begin position="1"/>
        <end position="23"/>
    </location>
</feature>
<accession>F2NYQ9</accession>
<dbReference type="Proteomes" id="UP000006852">
    <property type="component" value="Plasmid pTRESU01"/>
</dbReference>